<dbReference type="AlphaFoldDB" id="A0A4Y3QYL8"/>
<dbReference type="Gene3D" id="1.10.10.10">
    <property type="entry name" value="Winged helix-like DNA-binding domain superfamily/Winged helix DNA-binding domain"/>
    <property type="match status" value="1"/>
</dbReference>
<dbReference type="EMBL" id="BJMM01000010">
    <property type="protein sequence ID" value="GEB50059.1"/>
    <property type="molecule type" value="Genomic_DNA"/>
</dbReference>
<dbReference type="SUPFAM" id="SSF46785">
    <property type="entry name" value="Winged helix' DNA-binding domain"/>
    <property type="match status" value="1"/>
</dbReference>
<evidence type="ECO:0000313" key="7">
    <source>
        <dbReference type="EMBL" id="GEB50059.1"/>
    </source>
</evidence>
<evidence type="ECO:0000256" key="4">
    <source>
        <dbReference type="ARBA" id="ARBA00023163"/>
    </source>
</evidence>
<dbReference type="FunFam" id="1.10.10.10:FF:000001">
    <property type="entry name" value="LysR family transcriptional regulator"/>
    <property type="match status" value="1"/>
</dbReference>
<dbReference type="PANTHER" id="PTHR30126">
    <property type="entry name" value="HTH-TYPE TRANSCRIPTIONAL REGULATOR"/>
    <property type="match status" value="1"/>
</dbReference>
<dbReference type="GO" id="GO:0003700">
    <property type="term" value="F:DNA-binding transcription factor activity"/>
    <property type="evidence" value="ECO:0007669"/>
    <property type="project" value="InterPro"/>
</dbReference>
<dbReference type="Pfam" id="PF00126">
    <property type="entry name" value="HTH_1"/>
    <property type="match status" value="1"/>
</dbReference>
<dbReference type="PROSITE" id="PS50931">
    <property type="entry name" value="HTH_LYSR"/>
    <property type="match status" value="1"/>
</dbReference>
<evidence type="ECO:0000259" key="6">
    <source>
        <dbReference type="PROSITE" id="PS50931"/>
    </source>
</evidence>
<evidence type="ECO:0000313" key="8">
    <source>
        <dbReference type="Proteomes" id="UP000319210"/>
    </source>
</evidence>
<protein>
    <submittedName>
        <fullName evidence="7">LysR family transcriptional regulator</fullName>
    </submittedName>
</protein>
<comment type="caution">
    <text evidence="7">The sequence shown here is derived from an EMBL/GenBank/DDBJ whole genome shotgun (WGS) entry which is preliminary data.</text>
</comment>
<keyword evidence="4" id="KW-0804">Transcription</keyword>
<feature type="region of interest" description="Disordered" evidence="5">
    <location>
        <begin position="292"/>
        <end position="353"/>
    </location>
</feature>
<dbReference type="OrthoDB" id="9789529at2"/>
<feature type="compositionally biased region" description="Basic and acidic residues" evidence="5">
    <location>
        <begin position="335"/>
        <end position="345"/>
    </location>
</feature>
<dbReference type="InterPro" id="IPR036388">
    <property type="entry name" value="WH-like_DNA-bd_sf"/>
</dbReference>
<proteinExistence type="inferred from homology"/>
<accession>A0A4Y3QYL8</accession>
<dbReference type="InterPro" id="IPR000847">
    <property type="entry name" value="LysR_HTH_N"/>
</dbReference>
<keyword evidence="8" id="KW-1185">Reference proteome</keyword>
<name>A0A4Y3QYL8_STRCI</name>
<dbReference type="PRINTS" id="PR00039">
    <property type="entry name" value="HTHLYSR"/>
</dbReference>
<feature type="domain" description="HTH lysR-type" evidence="6">
    <location>
        <begin position="1"/>
        <end position="60"/>
    </location>
</feature>
<dbReference type="InterPro" id="IPR005119">
    <property type="entry name" value="LysR_subst-bd"/>
</dbReference>
<comment type="similarity">
    <text evidence="1">Belongs to the LysR transcriptional regulatory family.</text>
</comment>
<reference evidence="7 8" key="1">
    <citation type="submission" date="2019-06" db="EMBL/GenBank/DDBJ databases">
        <title>Whole genome shotgun sequence of Streptomyces cacaoi subsp. cacaoi NBRC 12748.</title>
        <authorList>
            <person name="Hosoyama A."/>
            <person name="Uohara A."/>
            <person name="Ohji S."/>
            <person name="Ichikawa N."/>
        </authorList>
    </citation>
    <scope>NUCLEOTIDE SEQUENCE [LARGE SCALE GENOMIC DNA]</scope>
    <source>
        <strain evidence="7 8">NBRC 12748</strain>
    </source>
</reference>
<evidence type="ECO:0000256" key="5">
    <source>
        <dbReference type="SAM" id="MobiDB-lite"/>
    </source>
</evidence>
<dbReference type="Pfam" id="PF03466">
    <property type="entry name" value="LysR_substrate"/>
    <property type="match status" value="1"/>
</dbReference>
<gene>
    <name evidence="7" type="ORF">SCA03_26100</name>
</gene>
<organism evidence="7 8">
    <name type="scientific">Streptomyces cacaoi</name>
    <dbReference type="NCBI Taxonomy" id="1898"/>
    <lineage>
        <taxon>Bacteria</taxon>
        <taxon>Bacillati</taxon>
        <taxon>Actinomycetota</taxon>
        <taxon>Actinomycetes</taxon>
        <taxon>Kitasatosporales</taxon>
        <taxon>Streptomycetaceae</taxon>
        <taxon>Streptomyces</taxon>
    </lineage>
</organism>
<keyword evidence="2" id="KW-0805">Transcription regulation</keyword>
<dbReference type="Proteomes" id="UP000319210">
    <property type="component" value="Unassembled WGS sequence"/>
</dbReference>
<dbReference type="InterPro" id="IPR036390">
    <property type="entry name" value="WH_DNA-bd_sf"/>
</dbReference>
<dbReference type="PANTHER" id="PTHR30126:SF39">
    <property type="entry name" value="HTH-TYPE TRANSCRIPTIONAL REGULATOR CYSL"/>
    <property type="match status" value="1"/>
</dbReference>
<evidence type="ECO:0000256" key="1">
    <source>
        <dbReference type="ARBA" id="ARBA00009437"/>
    </source>
</evidence>
<sequence length="353" mass="37613">MELNLHRLWIFMQVVEHGGFSAAARELYMSQPSVSNQVRRLEQSLHVPLIDRSGVRATPTAEGEVLAAYGKRVFLLAEEAVAAVRQVSGLVTGRLLVGGSTTVGTYLLPALLARFRAAHPGIEYDIYVGNNEAVQERLLSGEIGVAVVAGVPHASQLCAERVLSERLVVIARPGHPLAARPGPVPPEALAEQRFVMREPGSQTRELQERVLAEWGLDGGPRGDVWGPEAVKQCVAAGLGLALISEHAVDGDVRAGTLAVLPVSPRPRARPISLVRRRDRLLSPAERAFAALLRSQHDWPDGETGRRGRDTEPGGPDGGIRIDGETAPRGVADPGRAADPDGEAGRPDAAGAVR</sequence>
<dbReference type="GO" id="GO:0000976">
    <property type="term" value="F:transcription cis-regulatory region binding"/>
    <property type="evidence" value="ECO:0007669"/>
    <property type="project" value="TreeGrafter"/>
</dbReference>
<feature type="compositionally biased region" description="Basic and acidic residues" evidence="5">
    <location>
        <begin position="294"/>
        <end position="311"/>
    </location>
</feature>
<dbReference type="RefSeq" id="WP_086817227.1">
    <property type="nucleotide sequence ID" value="NZ_BJMM01000010.1"/>
</dbReference>
<keyword evidence="3" id="KW-0238">DNA-binding</keyword>
<evidence type="ECO:0000256" key="2">
    <source>
        <dbReference type="ARBA" id="ARBA00023015"/>
    </source>
</evidence>
<dbReference type="Gene3D" id="3.40.190.290">
    <property type="match status" value="1"/>
</dbReference>
<dbReference type="CDD" id="cd08420">
    <property type="entry name" value="PBP2_CysL_like"/>
    <property type="match status" value="1"/>
</dbReference>
<dbReference type="SUPFAM" id="SSF53850">
    <property type="entry name" value="Periplasmic binding protein-like II"/>
    <property type="match status" value="1"/>
</dbReference>
<evidence type="ECO:0000256" key="3">
    <source>
        <dbReference type="ARBA" id="ARBA00023125"/>
    </source>
</evidence>